<dbReference type="InterPro" id="IPR006665">
    <property type="entry name" value="OmpA-like"/>
</dbReference>
<comment type="caution">
    <text evidence="4">The sequence shown here is derived from an EMBL/GenBank/DDBJ whole genome shotgun (WGS) entry which is preliminary data.</text>
</comment>
<dbReference type="InterPro" id="IPR050330">
    <property type="entry name" value="Bact_OuterMem_StrucFunc"/>
</dbReference>
<reference evidence="4 5" key="1">
    <citation type="journal article" date="2018" name="Arch. Microbiol.">
        <title>New insights into the metabolic potential of the phototrophic purple bacterium Rhodopila globiformis DSM 161(T) from its draft genome sequence and evidence for a vanadium-dependent nitrogenase.</title>
        <authorList>
            <person name="Imhoff J.F."/>
            <person name="Rahn T."/>
            <person name="Kunzel S."/>
            <person name="Neulinger S.C."/>
        </authorList>
    </citation>
    <scope>NUCLEOTIDE SEQUENCE [LARGE SCALE GENOMIC DNA]</scope>
    <source>
        <strain evidence="4 5">DSM 161</strain>
    </source>
</reference>
<dbReference type="PROSITE" id="PS51123">
    <property type="entry name" value="OMPA_2"/>
    <property type="match status" value="1"/>
</dbReference>
<dbReference type="PANTHER" id="PTHR30329">
    <property type="entry name" value="STATOR ELEMENT OF FLAGELLAR MOTOR COMPLEX"/>
    <property type="match status" value="1"/>
</dbReference>
<accession>A0A2S6N7L1</accession>
<evidence type="ECO:0000256" key="1">
    <source>
        <dbReference type="PROSITE-ProRule" id="PRU00473"/>
    </source>
</evidence>
<dbReference type="EMBL" id="NHRY01000208">
    <property type="protein sequence ID" value="PPQ30596.1"/>
    <property type="molecule type" value="Genomic_DNA"/>
</dbReference>
<keyword evidence="2" id="KW-1133">Transmembrane helix</keyword>
<keyword evidence="2" id="KW-0812">Transmembrane</keyword>
<dbReference type="InterPro" id="IPR036737">
    <property type="entry name" value="OmpA-like_sf"/>
</dbReference>
<evidence type="ECO:0000313" key="5">
    <source>
        <dbReference type="Proteomes" id="UP000239724"/>
    </source>
</evidence>
<name>A0A2S6N7L1_RHOGL</name>
<dbReference type="CDD" id="cd07185">
    <property type="entry name" value="OmpA_C-like"/>
    <property type="match status" value="1"/>
</dbReference>
<dbReference type="Gene3D" id="3.30.1330.60">
    <property type="entry name" value="OmpA-like domain"/>
    <property type="match status" value="1"/>
</dbReference>
<evidence type="ECO:0000256" key="2">
    <source>
        <dbReference type="SAM" id="Phobius"/>
    </source>
</evidence>
<feature type="transmembrane region" description="Helical" evidence="2">
    <location>
        <begin position="321"/>
        <end position="342"/>
    </location>
</feature>
<proteinExistence type="predicted"/>
<dbReference type="OrthoDB" id="5347798at2"/>
<dbReference type="Pfam" id="PF00691">
    <property type="entry name" value="OmpA"/>
    <property type="match status" value="1"/>
</dbReference>
<dbReference type="AlphaFoldDB" id="A0A2S6N7L1"/>
<dbReference type="SUPFAM" id="SSF103088">
    <property type="entry name" value="OmpA-like"/>
    <property type="match status" value="1"/>
</dbReference>
<sequence>MLRAPPGDDGIDRKALAGLFLDIARSVRPDLATGLAGAPATDIRLEQLRTLLMGHEIAVLARLSGILEDPEQLAAAVGRILPSAFARAQGDARLGQVLAPSLEKATQTSVRNDPHTLLNILYPLIVPAIRKSIGETIDKTFQSLNESLKYSLTLRGLAWRWEAWRTGVSFAEVVLRHTLVYQVEHVFLIHRHTGLLISHVAAENAATQDPQLVSSMLTAIQDFVRDSFSGAENQGVDTMRLGELTVWSEPGPIATLVAVIRGKPPEDLHETLGNALARIHAERHQALEDFDGDNADLADVEAELTECVALRQQRPQRQPFGFPWLALPIAVAVLLAVSAWGVRRWQEDRRWDDYIAQLRAQPGIVVTSTGRRDGKFMVTGLRDPLAIDPRQALGAVEINPADVVASWAPYQALDPVSVLRRLQASLDPPSSVALSIEGDRIKADGSAPAAWLERARAAGRVLPTGAPTLDLTAVRNLDAPADRRWDEYVARLRAQPGIVVTEAEQRDGKFLIAGLRDPLALDPQQALTEAAIDPAHVSAHWAPYQALDPQIVLRRLQATLTPPPSVRFAVAGDRIVAQGSAPSLWLERAHLAARSLPSGAPVFDLSAVRTLSDGAIGRLRDQIQARTIRFNHNDPLPAPGQGALIDALAGELKALETLAPIQHVVARVMLTGHSDSVGSGTFNLSLSLARAEAVRALLRKRGVDPDLLAVRGAGNLEPVDPTGTEAARAANRHVSFTVGLEERP</sequence>
<evidence type="ECO:0000259" key="3">
    <source>
        <dbReference type="PROSITE" id="PS51123"/>
    </source>
</evidence>
<organism evidence="4 5">
    <name type="scientific">Rhodopila globiformis</name>
    <name type="common">Rhodopseudomonas globiformis</name>
    <dbReference type="NCBI Taxonomy" id="1071"/>
    <lineage>
        <taxon>Bacteria</taxon>
        <taxon>Pseudomonadati</taxon>
        <taxon>Pseudomonadota</taxon>
        <taxon>Alphaproteobacteria</taxon>
        <taxon>Acetobacterales</taxon>
        <taxon>Acetobacteraceae</taxon>
        <taxon>Rhodopila</taxon>
    </lineage>
</organism>
<keyword evidence="1 2" id="KW-0472">Membrane</keyword>
<evidence type="ECO:0000313" key="4">
    <source>
        <dbReference type="EMBL" id="PPQ30596.1"/>
    </source>
</evidence>
<protein>
    <recommendedName>
        <fullName evidence="3">OmpA-like domain-containing protein</fullName>
    </recommendedName>
</protein>
<dbReference type="PANTHER" id="PTHR30329:SF21">
    <property type="entry name" value="LIPOPROTEIN YIAD-RELATED"/>
    <property type="match status" value="1"/>
</dbReference>
<feature type="domain" description="OmpA-like" evidence="3">
    <location>
        <begin position="617"/>
        <end position="742"/>
    </location>
</feature>
<gene>
    <name evidence="4" type="ORF">CCS01_18940</name>
</gene>
<keyword evidence="5" id="KW-1185">Reference proteome</keyword>
<dbReference type="Proteomes" id="UP000239724">
    <property type="component" value="Unassembled WGS sequence"/>
</dbReference>
<dbReference type="GO" id="GO:0016020">
    <property type="term" value="C:membrane"/>
    <property type="evidence" value="ECO:0007669"/>
    <property type="project" value="UniProtKB-UniRule"/>
</dbReference>